<reference evidence="1" key="1">
    <citation type="submission" date="2014-09" db="EMBL/GenBank/DDBJ databases">
        <authorList>
            <person name="Magalhaes I.L.F."/>
            <person name="Oliveira U."/>
            <person name="Santos F.R."/>
            <person name="Vidigal T.H.D.A."/>
            <person name="Brescovit A.D."/>
            <person name="Santos A.J."/>
        </authorList>
    </citation>
    <scope>NUCLEOTIDE SEQUENCE</scope>
    <source>
        <tissue evidence="1">Shoot tissue taken approximately 20 cm above the soil surface</tissue>
    </source>
</reference>
<organism evidence="1">
    <name type="scientific">Arundo donax</name>
    <name type="common">Giant reed</name>
    <name type="synonym">Donax arundinaceus</name>
    <dbReference type="NCBI Taxonomy" id="35708"/>
    <lineage>
        <taxon>Eukaryota</taxon>
        <taxon>Viridiplantae</taxon>
        <taxon>Streptophyta</taxon>
        <taxon>Embryophyta</taxon>
        <taxon>Tracheophyta</taxon>
        <taxon>Spermatophyta</taxon>
        <taxon>Magnoliopsida</taxon>
        <taxon>Liliopsida</taxon>
        <taxon>Poales</taxon>
        <taxon>Poaceae</taxon>
        <taxon>PACMAD clade</taxon>
        <taxon>Arundinoideae</taxon>
        <taxon>Arundineae</taxon>
        <taxon>Arundo</taxon>
    </lineage>
</organism>
<protein>
    <submittedName>
        <fullName evidence="1">Uncharacterized protein</fullName>
    </submittedName>
</protein>
<name>A0A0A9CDF3_ARUDO</name>
<proteinExistence type="predicted"/>
<evidence type="ECO:0000313" key="1">
    <source>
        <dbReference type="EMBL" id="JAD71430.1"/>
    </source>
</evidence>
<dbReference type="EMBL" id="GBRH01226465">
    <property type="protein sequence ID" value="JAD71430.1"/>
    <property type="molecule type" value="Transcribed_RNA"/>
</dbReference>
<sequence length="82" mass="10217">MCFFHDWKFYANRYNPTDFLVHCFNKHQKMIGLECSKSDCRVRVSTDHERILHTHFCHELPSGWWERGEYKLRLEEYYKQRS</sequence>
<accession>A0A0A9CDF3</accession>
<reference evidence="1" key="2">
    <citation type="journal article" date="2015" name="Data Brief">
        <title>Shoot transcriptome of the giant reed, Arundo donax.</title>
        <authorList>
            <person name="Barrero R.A."/>
            <person name="Guerrero F.D."/>
            <person name="Moolhuijzen P."/>
            <person name="Goolsby J.A."/>
            <person name="Tidwell J."/>
            <person name="Bellgard S.E."/>
            <person name="Bellgard M.I."/>
        </authorList>
    </citation>
    <scope>NUCLEOTIDE SEQUENCE</scope>
    <source>
        <tissue evidence="1">Shoot tissue taken approximately 20 cm above the soil surface</tissue>
    </source>
</reference>
<dbReference type="AlphaFoldDB" id="A0A0A9CDF3"/>